<gene>
    <name evidence="4" type="primary">mce</name>
    <name evidence="4" type="ORF">GC722_08350</name>
</gene>
<dbReference type="CDD" id="cd07249">
    <property type="entry name" value="MMCE"/>
    <property type="match status" value="1"/>
</dbReference>
<evidence type="ECO:0000313" key="4">
    <source>
        <dbReference type="EMBL" id="MVA76032.1"/>
    </source>
</evidence>
<dbReference type="InterPro" id="IPR037523">
    <property type="entry name" value="VOC_core"/>
</dbReference>
<comment type="similarity">
    <text evidence="1">Belongs to the methylmalonyl-CoA epimerase family.</text>
</comment>
<evidence type="ECO:0000313" key="5">
    <source>
        <dbReference type="Proteomes" id="UP000435304"/>
    </source>
</evidence>
<reference evidence="4 5" key="1">
    <citation type="submission" date="2019-12" db="EMBL/GenBank/DDBJ databases">
        <title>Auraticoccus cholistani sp. nov., an actinomycete isolated from soil of Cholistan desert.</title>
        <authorList>
            <person name="Cheema M.T."/>
        </authorList>
    </citation>
    <scope>NUCLEOTIDE SEQUENCE [LARGE SCALE GENOMIC DNA]</scope>
    <source>
        <strain evidence="4 5">F435</strain>
    </source>
</reference>
<dbReference type="EC" id="5.1.99.1" evidence="4"/>
<evidence type="ECO:0000256" key="1">
    <source>
        <dbReference type="ARBA" id="ARBA00009308"/>
    </source>
</evidence>
<keyword evidence="5" id="KW-1185">Reference proteome</keyword>
<dbReference type="InterPro" id="IPR029068">
    <property type="entry name" value="Glyas_Bleomycin-R_OHBP_Dase"/>
</dbReference>
<accession>A0A6A9UWL7</accession>
<dbReference type="EMBL" id="WPCU01000005">
    <property type="protein sequence ID" value="MVA76032.1"/>
    <property type="molecule type" value="Genomic_DNA"/>
</dbReference>
<proteinExistence type="inferred from homology"/>
<dbReference type="InterPro" id="IPR017515">
    <property type="entry name" value="MeMalonyl-CoA_epimerase"/>
</dbReference>
<dbReference type="GO" id="GO:0046491">
    <property type="term" value="P:L-methylmalonyl-CoA metabolic process"/>
    <property type="evidence" value="ECO:0007669"/>
    <property type="project" value="TreeGrafter"/>
</dbReference>
<dbReference type="NCBIfam" id="TIGR03081">
    <property type="entry name" value="metmalonyl_epim"/>
    <property type="match status" value="1"/>
</dbReference>
<dbReference type="PANTHER" id="PTHR43048:SF3">
    <property type="entry name" value="METHYLMALONYL-COA EPIMERASE, MITOCHONDRIAL"/>
    <property type="match status" value="1"/>
</dbReference>
<dbReference type="GO" id="GO:0004493">
    <property type="term" value="F:methylmalonyl-CoA epimerase activity"/>
    <property type="evidence" value="ECO:0007669"/>
    <property type="project" value="UniProtKB-EC"/>
</dbReference>
<dbReference type="AlphaFoldDB" id="A0A6A9UWL7"/>
<protein>
    <submittedName>
        <fullName evidence="4">Methylmalonyl-CoA epimerase</fullName>
        <ecNumber evidence="4">5.1.99.1</ecNumber>
    </submittedName>
</protein>
<dbReference type="PANTHER" id="PTHR43048">
    <property type="entry name" value="METHYLMALONYL-COA EPIMERASE"/>
    <property type="match status" value="1"/>
</dbReference>
<comment type="caution">
    <text evidence="4">The sequence shown here is derived from an EMBL/GenBank/DDBJ whole genome shotgun (WGS) entry which is preliminary data.</text>
</comment>
<dbReference type="Pfam" id="PF13669">
    <property type="entry name" value="Glyoxalase_4"/>
    <property type="match status" value="1"/>
</dbReference>
<feature type="domain" description="VOC" evidence="3">
    <location>
        <begin position="8"/>
        <end position="141"/>
    </location>
</feature>
<dbReference type="Proteomes" id="UP000435304">
    <property type="component" value="Unassembled WGS sequence"/>
</dbReference>
<evidence type="ECO:0000259" key="3">
    <source>
        <dbReference type="PROSITE" id="PS51819"/>
    </source>
</evidence>
<sequence length="143" mass="15610">MPAELFTGLDHVGYAVADLDEALTLHTQTLGWRLEHRERNEEQGVEEAMLVTGDGGPDAARVQLLAPLGPDSPIARHLQRRGPGVQQVAYRVGDLERVSAVLRERGFTLLHPSPRRGTAGSLINFVHPRDTGGVLLELVQRPA</sequence>
<dbReference type="Gene3D" id="3.10.180.10">
    <property type="entry name" value="2,3-Dihydroxybiphenyl 1,2-Dioxygenase, domain 1"/>
    <property type="match status" value="1"/>
</dbReference>
<evidence type="ECO:0000256" key="2">
    <source>
        <dbReference type="ARBA" id="ARBA00022723"/>
    </source>
</evidence>
<dbReference type="SUPFAM" id="SSF54593">
    <property type="entry name" value="Glyoxalase/Bleomycin resistance protein/Dihydroxybiphenyl dioxygenase"/>
    <property type="match status" value="1"/>
</dbReference>
<dbReference type="GO" id="GO:0046872">
    <property type="term" value="F:metal ion binding"/>
    <property type="evidence" value="ECO:0007669"/>
    <property type="project" value="UniProtKB-KW"/>
</dbReference>
<dbReference type="PROSITE" id="PS51819">
    <property type="entry name" value="VOC"/>
    <property type="match status" value="1"/>
</dbReference>
<organism evidence="4 5">
    <name type="scientific">Auraticoccus cholistanensis</name>
    <dbReference type="NCBI Taxonomy" id="2656650"/>
    <lineage>
        <taxon>Bacteria</taxon>
        <taxon>Bacillati</taxon>
        <taxon>Actinomycetota</taxon>
        <taxon>Actinomycetes</taxon>
        <taxon>Propionibacteriales</taxon>
        <taxon>Propionibacteriaceae</taxon>
        <taxon>Auraticoccus</taxon>
    </lineage>
</organism>
<keyword evidence="2" id="KW-0479">Metal-binding</keyword>
<name>A0A6A9UWL7_9ACTN</name>
<keyword evidence="4" id="KW-0413">Isomerase</keyword>
<dbReference type="InterPro" id="IPR051785">
    <property type="entry name" value="MMCE/EMCE_epimerase"/>
</dbReference>